<dbReference type="Proteomes" id="UP000829685">
    <property type="component" value="Unassembled WGS sequence"/>
</dbReference>
<reference evidence="2" key="1">
    <citation type="submission" date="2021-03" db="EMBL/GenBank/DDBJ databases">
        <title>Revisited historic fungal species revealed as producer of novel bioactive compounds through whole genome sequencing and comparative genomics.</title>
        <authorList>
            <person name="Vignolle G.A."/>
            <person name="Hochenegger N."/>
            <person name="Mach R.L."/>
            <person name="Mach-Aigner A.R."/>
            <person name="Javad Rahimi M."/>
            <person name="Salim K.A."/>
            <person name="Chan C.M."/>
            <person name="Lim L.B.L."/>
            <person name="Cai F."/>
            <person name="Druzhinina I.S."/>
            <person name="U'Ren J.M."/>
            <person name="Derntl C."/>
        </authorList>
    </citation>
    <scope>NUCLEOTIDE SEQUENCE</scope>
    <source>
        <strain evidence="2">TUCIM 5799</strain>
    </source>
</reference>
<proteinExistence type="predicted"/>
<feature type="compositionally biased region" description="Polar residues" evidence="1">
    <location>
        <begin position="80"/>
        <end position="92"/>
    </location>
</feature>
<comment type="caution">
    <text evidence="2">The sequence shown here is derived from an EMBL/GenBank/DDBJ whole genome shotgun (WGS) entry which is preliminary data.</text>
</comment>
<gene>
    <name evidence="2" type="ORF">JX265_001426</name>
</gene>
<sequence>MIDCKKEEPKLVVKLEPSTHKLSTDISTSRVSEDKIQPDSQEGDPASKRRKLSEKHASLALWVYEQEVFVEGLDIEQSVNHTAPDADNSNGGVTRDEAQQDNDNICFKIEQATTDEGLKQEAGTQETIAPPSSTTTIHELEKWYLDPTYNFADHDFAMSPLLDLYLLSKQLEMPKLAVDVILEWQRFSHRLDMFTDQHVITQALKTLDAEDPLYRYWVADFAHSCGFQRSERHYHDDFPSSFLLNREQKHLMPKKTGKHADKTA</sequence>
<keyword evidence="3" id="KW-1185">Reference proteome</keyword>
<evidence type="ECO:0000256" key="1">
    <source>
        <dbReference type="SAM" id="MobiDB-lite"/>
    </source>
</evidence>
<accession>A0A9P9WV13</accession>
<feature type="region of interest" description="Disordered" evidence="1">
    <location>
        <begin position="16"/>
        <end position="51"/>
    </location>
</feature>
<dbReference type="AlphaFoldDB" id="A0A9P9WV13"/>
<evidence type="ECO:0000313" key="3">
    <source>
        <dbReference type="Proteomes" id="UP000829685"/>
    </source>
</evidence>
<protein>
    <submittedName>
        <fullName evidence="2">Uncharacterized protein</fullName>
    </submittedName>
</protein>
<evidence type="ECO:0000313" key="2">
    <source>
        <dbReference type="EMBL" id="KAI1879805.1"/>
    </source>
</evidence>
<dbReference type="EMBL" id="JAFIMR010000003">
    <property type="protein sequence ID" value="KAI1879805.1"/>
    <property type="molecule type" value="Genomic_DNA"/>
</dbReference>
<organism evidence="2 3">
    <name type="scientific">Neoarthrinium moseri</name>
    <dbReference type="NCBI Taxonomy" id="1658444"/>
    <lineage>
        <taxon>Eukaryota</taxon>
        <taxon>Fungi</taxon>
        <taxon>Dikarya</taxon>
        <taxon>Ascomycota</taxon>
        <taxon>Pezizomycotina</taxon>
        <taxon>Sordariomycetes</taxon>
        <taxon>Xylariomycetidae</taxon>
        <taxon>Amphisphaeriales</taxon>
        <taxon>Apiosporaceae</taxon>
        <taxon>Neoarthrinium</taxon>
    </lineage>
</organism>
<name>A0A9P9WV13_9PEZI</name>
<feature type="region of interest" description="Disordered" evidence="1">
    <location>
        <begin position="80"/>
        <end position="101"/>
    </location>
</feature>